<dbReference type="Pfam" id="PF01075">
    <property type="entry name" value="Glyco_transf_9"/>
    <property type="match status" value="1"/>
</dbReference>
<keyword evidence="4" id="KW-1185">Reference proteome</keyword>
<dbReference type="GO" id="GO:0005829">
    <property type="term" value="C:cytosol"/>
    <property type="evidence" value="ECO:0007669"/>
    <property type="project" value="TreeGrafter"/>
</dbReference>
<name>A0A0C2YTA1_PARME</name>
<dbReference type="InterPro" id="IPR002201">
    <property type="entry name" value="Glyco_trans_9"/>
</dbReference>
<dbReference type="PANTHER" id="PTHR30160">
    <property type="entry name" value="TETRAACYLDISACCHARIDE 4'-KINASE-RELATED"/>
    <property type="match status" value="1"/>
</dbReference>
<dbReference type="OrthoDB" id="7346034at2"/>
<dbReference type="GO" id="GO:0009244">
    <property type="term" value="P:lipopolysaccharide core region biosynthetic process"/>
    <property type="evidence" value="ECO:0007669"/>
    <property type="project" value="TreeGrafter"/>
</dbReference>
<dbReference type="RefSeq" id="WP_009869810.1">
    <property type="nucleotide sequence ID" value="NZ_JXSL01000030.1"/>
</dbReference>
<dbReference type="SUPFAM" id="SSF53756">
    <property type="entry name" value="UDP-Glycosyltransferase/glycogen phosphorylase"/>
    <property type="match status" value="1"/>
</dbReference>
<gene>
    <name evidence="3" type="ORF">CCC_00996</name>
</gene>
<dbReference type="GO" id="GO:0008713">
    <property type="term" value="F:ADP-heptose-lipopolysaccharide heptosyltransferase activity"/>
    <property type="evidence" value="ECO:0007669"/>
    <property type="project" value="TreeGrafter"/>
</dbReference>
<evidence type="ECO:0000256" key="2">
    <source>
        <dbReference type="ARBA" id="ARBA00022679"/>
    </source>
</evidence>
<dbReference type="InterPro" id="IPR051199">
    <property type="entry name" value="LPS_LOS_Heptosyltrfase"/>
</dbReference>
<dbReference type="Gene3D" id="3.40.50.2000">
    <property type="entry name" value="Glycogen Phosphorylase B"/>
    <property type="match status" value="1"/>
</dbReference>
<dbReference type="Proteomes" id="UP000031971">
    <property type="component" value="Unassembled WGS sequence"/>
</dbReference>
<evidence type="ECO:0000256" key="1">
    <source>
        <dbReference type="ARBA" id="ARBA00022676"/>
    </source>
</evidence>
<dbReference type="PANTHER" id="PTHR30160:SF19">
    <property type="entry name" value="LIPOPOLYSACCHARIDE HEPTOSYLTRANSFERASE 1"/>
    <property type="match status" value="1"/>
</dbReference>
<evidence type="ECO:0000313" key="4">
    <source>
        <dbReference type="Proteomes" id="UP000031971"/>
    </source>
</evidence>
<organism evidence="3 4">
    <name type="scientific">Paramagnetospirillum magnetotacticum MS-1</name>
    <dbReference type="NCBI Taxonomy" id="272627"/>
    <lineage>
        <taxon>Bacteria</taxon>
        <taxon>Pseudomonadati</taxon>
        <taxon>Pseudomonadota</taxon>
        <taxon>Alphaproteobacteria</taxon>
        <taxon>Rhodospirillales</taxon>
        <taxon>Magnetospirillaceae</taxon>
        <taxon>Paramagnetospirillum</taxon>
    </lineage>
</organism>
<comment type="caution">
    <text evidence="3">The sequence shown here is derived from an EMBL/GenBank/DDBJ whole genome shotgun (WGS) entry which is preliminary data.</text>
</comment>
<accession>A0A0C2YTA1</accession>
<dbReference type="EMBL" id="JXSL01000030">
    <property type="protein sequence ID" value="KIL97935.1"/>
    <property type="molecule type" value="Genomic_DNA"/>
</dbReference>
<proteinExistence type="predicted"/>
<sequence length="373" mass="42126">MRIAALLDPVLRLLLRYKKRRRRAEGVLLVSSRGPAEMVFLSAVLPRFMRLAKLDESVTLLCRADAAGMAFLFPRTLKLRRIDFRRLDELEYRWSAFTDLFSQHYRLIVSLDYVREHDQDEALIITADPAETAGMVPPPFKRNFHQRLEESEKVFDLLFDSGPVRQDKIVRWSRFADEVLDDRQPPVLALLEDSQLPNAEALAAPTIVLLPFSGVKQRMLPAEVWRQLADLVPPNWQVLVAGHKNDFDKHPDYMSLLTQPNVRMETSGFERLASILLGSKLVIGVDTAGLHLAVLLGAPTLCMASAAYVGAGVPYDERVVPGNVQFVYIPMECQGCLGRCKFPLEDGMYKCVNEIDTDQVLAFVRDSVARGVF</sequence>
<evidence type="ECO:0000313" key="3">
    <source>
        <dbReference type="EMBL" id="KIL97935.1"/>
    </source>
</evidence>
<keyword evidence="1" id="KW-0328">Glycosyltransferase</keyword>
<reference evidence="3 4" key="1">
    <citation type="submission" date="2015-01" db="EMBL/GenBank/DDBJ databases">
        <title>Genome Sequence of Magnetospirillum magnetotacticum Strain MS-1.</title>
        <authorList>
            <person name="Marinov G.K."/>
            <person name="Smalley M.D."/>
            <person name="DeSalvo G."/>
        </authorList>
    </citation>
    <scope>NUCLEOTIDE SEQUENCE [LARGE SCALE GENOMIC DNA]</scope>
    <source>
        <strain evidence="3 4">MS-1</strain>
    </source>
</reference>
<dbReference type="AlphaFoldDB" id="A0A0C2YTA1"/>
<dbReference type="STRING" id="272627.CCC_00996"/>
<protein>
    <submittedName>
        <fullName evidence="3">ADP-heptose--lipooligosaccharide heptosyltransferase II</fullName>
    </submittedName>
</protein>
<keyword evidence="2 3" id="KW-0808">Transferase</keyword>